<keyword evidence="1" id="KW-0812">Transmembrane</keyword>
<sequence length="733" mass="79443">MPADTLKRLPLYSLASGMIVAIVLVVFAVSRTPIPNIGLGALGLLPLAAALVDSVRLKSKFAAAGSKQTGGAGQGGADSAGDDAAGLAEWLDQRAESLAVRERDLNGRALSLQQWLQFPDAIDFKHPDDLRPRPQQDLPTISADDPMARHDRQLLELVESKTRELFDSIKRDAYRKDSGDRKVFDNERIRSDLFALVSDVVAIYRPGETSPLLKTNVDAVSRAVGRASLRLLVAVESLPGGLASYDFQSIYNVVMRAVKTFGIYKSAKPYIDVASSVLFAGRIVSSTNPLTLVAWWAASKATTYGASKLGEHVLDQQAVGLIRQLVEIIAIEVASIYSPMVRYRDVHWIYGVELVHLAGELGISDSARVAAMKQLAALNLRDEYGRVSLMRHLADGTTSRPANYQPAQSLSASDRRIVAERLEAFLLSHVLVDKRNRPQKSLIDAWQSAAADRLEIQFRAGQVSASAEEQSERAVVALAAFALQHFGDEPDAAIGRIESTKTWNAIDSSTRARLSRELESDPPFLYHPPDVNPDSEVCVRYLSDLIELAAAGRKSPSLLETGPGVEDDGVQLATWPGENALRVSAYFLRADAEAAIKCYRQSDAAHLLGKPNPPSLSPEIAAALHYLAGQSGTGESIRCVFSDARIESTEQAVALARIGSSLICFRIQTDTDQSTTKLFVVSRCPIADTRIEKVAGYVRSDCRVTFPDSTTLLVPGSTLAGYDAYFAGLRDAG</sequence>
<reference evidence="2 3" key="1">
    <citation type="submission" date="2019-02" db="EMBL/GenBank/DDBJ databases">
        <title>Planctomycetal bacteria perform biofilm scaping via a novel small molecule.</title>
        <authorList>
            <person name="Jeske O."/>
            <person name="Boedeker C."/>
            <person name="Wiegand S."/>
            <person name="Breitling P."/>
            <person name="Kallscheuer N."/>
            <person name="Jogler M."/>
            <person name="Rohde M."/>
            <person name="Petersen J."/>
            <person name="Medema M.H."/>
            <person name="Surup F."/>
            <person name="Jogler C."/>
        </authorList>
    </citation>
    <scope>NUCLEOTIDE SEQUENCE [LARGE SCALE GENOMIC DNA]</scope>
    <source>
        <strain evidence="2 3">Mal15</strain>
    </source>
</reference>
<keyword evidence="1" id="KW-0472">Membrane</keyword>
<feature type="transmembrane region" description="Helical" evidence="1">
    <location>
        <begin position="9"/>
        <end position="28"/>
    </location>
</feature>
<organism evidence="2 3">
    <name type="scientific">Stieleria maiorica</name>
    <dbReference type="NCBI Taxonomy" id="2795974"/>
    <lineage>
        <taxon>Bacteria</taxon>
        <taxon>Pseudomonadati</taxon>
        <taxon>Planctomycetota</taxon>
        <taxon>Planctomycetia</taxon>
        <taxon>Pirellulales</taxon>
        <taxon>Pirellulaceae</taxon>
        <taxon>Stieleria</taxon>
    </lineage>
</organism>
<proteinExistence type="predicted"/>
<gene>
    <name evidence="2" type="ORF">Mal15_61760</name>
</gene>
<evidence type="ECO:0000313" key="2">
    <source>
        <dbReference type="EMBL" id="QEG02093.1"/>
    </source>
</evidence>
<keyword evidence="3" id="KW-1185">Reference proteome</keyword>
<dbReference type="Proteomes" id="UP000321353">
    <property type="component" value="Chromosome"/>
</dbReference>
<keyword evidence="1" id="KW-1133">Transmembrane helix</keyword>
<accession>A0A5B9ML87</accession>
<dbReference type="EMBL" id="CP036264">
    <property type="protein sequence ID" value="QEG02093.1"/>
    <property type="molecule type" value="Genomic_DNA"/>
</dbReference>
<evidence type="ECO:0000313" key="3">
    <source>
        <dbReference type="Proteomes" id="UP000321353"/>
    </source>
</evidence>
<dbReference type="RefSeq" id="WP_147871073.1">
    <property type="nucleotide sequence ID" value="NZ_CP036264.1"/>
</dbReference>
<evidence type="ECO:0000256" key="1">
    <source>
        <dbReference type="SAM" id="Phobius"/>
    </source>
</evidence>
<dbReference type="AlphaFoldDB" id="A0A5B9ML87"/>
<name>A0A5B9ML87_9BACT</name>
<dbReference type="KEGG" id="smam:Mal15_61760"/>
<protein>
    <submittedName>
        <fullName evidence="2">Uncharacterized protein</fullName>
    </submittedName>
</protein>